<proteinExistence type="predicted"/>
<dbReference type="EMBL" id="HG994366">
    <property type="protein sequence ID" value="CAF1890503.1"/>
    <property type="molecule type" value="Genomic_DNA"/>
</dbReference>
<sequence>MEKNTKKELRSGWLPSLASIFRWMKKSKKEGEATLNGKSFVDDEFDDHPFDGFALCLEISHRPKRTTMADEFSKVKTFSLREVQSNSNSNSNNSRNEARIN</sequence>
<reference evidence="2" key="1">
    <citation type="submission" date="2021-01" db="EMBL/GenBank/DDBJ databases">
        <authorList>
            <consortium name="Genoscope - CEA"/>
            <person name="William W."/>
        </authorList>
    </citation>
    <scope>NUCLEOTIDE SEQUENCE</scope>
</reference>
<organism evidence="2">
    <name type="scientific">Brassica napus</name>
    <name type="common">Rape</name>
    <dbReference type="NCBI Taxonomy" id="3708"/>
    <lineage>
        <taxon>Eukaryota</taxon>
        <taxon>Viridiplantae</taxon>
        <taxon>Streptophyta</taxon>
        <taxon>Embryophyta</taxon>
        <taxon>Tracheophyta</taxon>
        <taxon>Spermatophyta</taxon>
        <taxon>Magnoliopsida</taxon>
        <taxon>eudicotyledons</taxon>
        <taxon>Gunneridae</taxon>
        <taxon>Pentapetalae</taxon>
        <taxon>rosids</taxon>
        <taxon>malvids</taxon>
        <taxon>Brassicales</taxon>
        <taxon>Brassicaceae</taxon>
        <taxon>Brassiceae</taxon>
        <taxon>Brassica</taxon>
    </lineage>
</organism>
<accession>A0A816K207</accession>
<feature type="region of interest" description="Disordered" evidence="1">
    <location>
        <begin position="81"/>
        <end position="101"/>
    </location>
</feature>
<evidence type="ECO:0000313" key="2">
    <source>
        <dbReference type="EMBL" id="CAF1890503.1"/>
    </source>
</evidence>
<name>A0A816K207_BRANA</name>
<protein>
    <submittedName>
        <fullName evidence="2">(rape) hypothetical protein</fullName>
    </submittedName>
</protein>
<gene>
    <name evidence="2" type="ORF">DARMORV10_C02P11800.1</name>
</gene>
<evidence type="ECO:0000256" key="1">
    <source>
        <dbReference type="SAM" id="MobiDB-lite"/>
    </source>
</evidence>
<dbReference type="AlphaFoldDB" id="A0A816K207"/>
<feature type="compositionally biased region" description="Low complexity" evidence="1">
    <location>
        <begin position="85"/>
        <end position="94"/>
    </location>
</feature>
<dbReference type="Proteomes" id="UP001295469">
    <property type="component" value="Chromosome C02"/>
</dbReference>